<dbReference type="SUPFAM" id="SSF56752">
    <property type="entry name" value="D-aminoacid aminotransferase-like PLP-dependent enzymes"/>
    <property type="match status" value="1"/>
</dbReference>
<dbReference type="Gene3D" id="3.20.10.10">
    <property type="entry name" value="D-amino Acid Aminotransferase, subunit A, domain 2"/>
    <property type="match status" value="1"/>
</dbReference>
<name>A0A1H9W1I3_9CORY</name>
<dbReference type="Proteomes" id="UP000198929">
    <property type="component" value="Unassembled WGS sequence"/>
</dbReference>
<dbReference type="InterPro" id="IPR050571">
    <property type="entry name" value="Class-IV_PLP-Dep_Aminotrnsfr"/>
</dbReference>
<accession>A0A1H9W1I3</accession>
<evidence type="ECO:0000313" key="3">
    <source>
        <dbReference type="Proteomes" id="UP000198929"/>
    </source>
</evidence>
<proteinExistence type="inferred from homology"/>
<dbReference type="Pfam" id="PF01063">
    <property type="entry name" value="Aminotran_4"/>
    <property type="match status" value="1"/>
</dbReference>
<gene>
    <name evidence="2" type="ORF">SAMN05661109_02488</name>
</gene>
<dbReference type="InterPro" id="IPR001544">
    <property type="entry name" value="Aminotrans_IV"/>
</dbReference>
<reference evidence="3" key="1">
    <citation type="submission" date="2016-10" db="EMBL/GenBank/DDBJ databases">
        <authorList>
            <person name="Varghese N."/>
            <person name="Submissions S."/>
        </authorList>
    </citation>
    <scope>NUCLEOTIDE SEQUENCE [LARGE SCALE GENOMIC DNA]</scope>
    <source>
        <strain evidence="3">DSM 20524</strain>
    </source>
</reference>
<dbReference type="InterPro" id="IPR043132">
    <property type="entry name" value="BCAT-like_C"/>
</dbReference>
<dbReference type="PANTHER" id="PTHR42743">
    <property type="entry name" value="AMINO-ACID AMINOTRANSFERASE"/>
    <property type="match status" value="1"/>
</dbReference>
<dbReference type="InterPro" id="IPR036038">
    <property type="entry name" value="Aminotransferase-like"/>
</dbReference>
<sequence>MSPVSVSPQPVIYIVEPFGGSVRRQNPNLPHVFWDDAAVTRGDGVFESILVRNSQVVNLRAHSARFARSAQLLDLPEVNEDSWVRATREAVADFARERSGGPFEATCTWTFTRGRESTGVPSAWITLRELPASVIAQRDMGVKVMTAPRGYTITPDLPDSEVSAPWLAVGAKTLNYVANMAAMRWARAQGYDDVIYIEPAEKLGDARVLEGATSTVLVFKKGGKIRTPHHGRNVLAGTTQQAIFETAQADGWRCKTSALTVDELRKAESVWLVSSTRVATRVTKLNDEKMPAPANEAEIRALFEKAINASLEG</sequence>
<evidence type="ECO:0000256" key="1">
    <source>
        <dbReference type="ARBA" id="ARBA00009320"/>
    </source>
</evidence>
<dbReference type="GO" id="GO:0046394">
    <property type="term" value="P:carboxylic acid biosynthetic process"/>
    <property type="evidence" value="ECO:0007669"/>
    <property type="project" value="UniProtKB-ARBA"/>
</dbReference>
<protein>
    <submittedName>
        <fullName evidence="2">4-amino-4-deoxychorismate lyase</fullName>
    </submittedName>
</protein>
<keyword evidence="2" id="KW-0456">Lyase</keyword>
<dbReference type="Gene3D" id="3.30.470.10">
    <property type="match status" value="1"/>
</dbReference>
<organism evidence="2 3">
    <name type="scientific">Corynebacterium cystitidis DSM 20524</name>
    <dbReference type="NCBI Taxonomy" id="1121357"/>
    <lineage>
        <taxon>Bacteria</taxon>
        <taxon>Bacillati</taxon>
        <taxon>Actinomycetota</taxon>
        <taxon>Actinomycetes</taxon>
        <taxon>Mycobacteriales</taxon>
        <taxon>Corynebacteriaceae</taxon>
        <taxon>Corynebacterium</taxon>
    </lineage>
</organism>
<dbReference type="InterPro" id="IPR043131">
    <property type="entry name" value="BCAT-like_N"/>
</dbReference>
<dbReference type="GO" id="GO:0016829">
    <property type="term" value="F:lyase activity"/>
    <property type="evidence" value="ECO:0007669"/>
    <property type="project" value="UniProtKB-KW"/>
</dbReference>
<dbReference type="GO" id="GO:0005829">
    <property type="term" value="C:cytosol"/>
    <property type="evidence" value="ECO:0007669"/>
    <property type="project" value="TreeGrafter"/>
</dbReference>
<dbReference type="STRING" id="1121357.SAMN05661109_02488"/>
<dbReference type="AlphaFoldDB" id="A0A1H9W1I3"/>
<dbReference type="RefSeq" id="WP_092260621.1">
    <property type="nucleotide sequence ID" value="NZ_CP047199.1"/>
</dbReference>
<dbReference type="EMBL" id="FOGQ01000016">
    <property type="protein sequence ID" value="SES27786.1"/>
    <property type="molecule type" value="Genomic_DNA"/>
</dbReference>
<dbReference type="NCBIfam" id="NF005886">
    <property type="entry name" value="PRK07849.1-1"/>
    <property type="match status" value="1"/>
</dbReference>
<comment type="similarity">
    <text evidence="1">Belongs to the class-IV pyridoxal-phosphate-dependent aminotransferase family.</text>
</comment>
<evidence type="ECO:0000313" key="2">
    <source>
        <dbReference type="EMBL" id="SES27786.1"/>
    </source>
</evidence>
<keyword evidence="3" id="KW-1185">Reference proteome</keyword>
<dbReference type="PANTHER" id="PTHR42743:SF11">
    <property type="entry name" value="AMINODEOXYCHORISMATE LYASE"/>
    <property type="match status" value="1"/>
</dbReference>